<dbReference type="EMBL" id="JAGYPF010000001">
    <property type="protein sequence ID" value="MBS4211656.1"/>
    <property type="molecule type" value="Genomic_DNA"/>
</dbReference>
<dbReference type="Pfam" id="PF07470">
    <property type="entry name" value="Glyco_hydro_88"/>
    <property type="match status" value="1"/>
</dbReference>
<sequence>MKSYSETKTTDVTAELALAMAEKASKTLMRTFTPEELPPANVWHYHQGVYLYGMQRVWEKTQNQEYFDYLKSYLDNLLDEEGNFLFERDQLDSIQVGILLYPLLDETKDQRYKKAADKLRYLYYTLNKTKEGGFWHKDKYPYQMWLDGLYMAGPFALMYQNAFNEQGLDDMVLYQEKLMRKNMKDEKTGLLYHAYDESRKMPWANLETGCSPEFWGRSVGWYGTALIDILDHLSEEHSGREELIESLHSLIKSLVNYQDEKTGLWYQIVDKGSKEDNWLESSCSSLFIYTIARAVEEGYVGKEYLEAAVKGYQGLLNKMIEVDGDLLTMKGICIGTSAGVYDYYVSRPVSENDLHGVGAFILASMALVNIIK</sequence>
<dbReference type="GO" id="GO:0016787">
    <property type="term" value="F:hydrolase activity"/>
    <property type="evidence" value="ECO:0007669"/>
    <property type="project" value="UniProtKB-KW"/>
</dbReference>
<comment type="caution">
    <text evidence="2">The sequence shown here is derived from an EMBL/GenBank/DDBJ whole genome shotgun (WGS) entry which is preliminary data.</text>
</comment>
<reference evidence="2" key="1">
    <citation type="submission" date="2021-05" db="EMBL/GenBank/DDBJ databases">
        <title>Novel Bacillus species.</title>
        <authorList>
            <person name="Liu G."/>
        </authorList>
    </citation>
    <scope>NUCLEOTIDE SEQUENCE</scope>
    <source>
        <strain evidence="2">FJAT-49825</strain>
    </source>
</reference>
<dbReference type="Gene3D" id="1.50.10.10">
    <property type="match status" value="1"/>
</dbReference>
<keyword evidence="1 2" id="KW-0378">Hydrolase</keyword>
<dbReference type="GO" id="GO:0005975">
    <property type="term" value="P:carbohydrate metabolic process"/>
    <property type="evidence" value="ECO:0007669"/>
    <property type="project" value="InterPro"/>
</dbReference>
<evidence type="ECO:0000313" key="3">
    <source>
        <dbReference type="Proteomes" id="UP000679749"/>
    </source>
</evidence>
<dbReference type="InterPro" id="IPR012341">
    <property type="entry name" value="6hp_glycosidase-like_sf"/>
</dbReference>
<keyword evidence="3" id="KW-1185">Reference proteome</keyword>
<dbReference type="InterPro" id="IPR052043">
    <property type="entry name" value="PolySaccharide_Degr_Enz"/>
</dbReference>
<accession>A0A942TZF5</accession>
<protein>
    <submittedName>
        <fullName evidence="2">Glycoside hydrolase family 88 protein</fullName>
    </submittedName>
</protein>
<evidence type="ECO:0000313" key="2">
    <source>
        <dbReference type="EMBL" id="MBS4211656.1"/>
    </source>
</evidence>
<organism evidence="2 3">
    <name type="scientific">Neobacillus rhizophilus</name>
    <dbReference type="NCBI Taxonomy" id="2833579"/>
    <lineage>
        <taxon>Bacteria</taxon>
        <taxon>Bacillati</taxon>
        <taxon>Bacillota</taxon>
        <taxon>Bacilli</taxon>
        <taxon>Bacillales</taxon>
        <taxon>Bacillaceae</taxon>
        <taxon>Neobacillus</taxon>
    </lineage>
</organism>
<dbReference type="PANTHER" id="PTHR33886">
    <property type="entry name" value="UNSATURATED RHAMNOGALACTURONAN HYDROLASE (EUROFUNG)"/>
    <property type="match status" value="1"/>
</dbReference>
<dbReference type="PANTHER" id="PTHR33886:SF8">
    <property type="entry name" value="UNSATURATED RHAMNOGALACTURONAN HYDROLASE (EUROFUNG)"/>
    <property type="match status" value="1"/>
</dbReference>
<dbReference type="InterPro" id="IPR010905">
    <property type="entry name" value="Glyco_hydro_88"/>
</dbReference>
<dbReference type="SUPFAM" id="SSF48208">
    <property type="entry name" value="Six-hairpin glycosidases"/>
    <property type="match status" value="1"/>
</dbReference>
<dbReference type="AlphaFoldDB" id="A0A942TZF5"/>
<name>A0A942TZF5_9BACI</name>
<dbReference type="RefSeq" id="WP_213116152.1">
    <property type="nucleotide sequence ID" value="NZ_JAGYPF010000001.1"/>
</dbReference>
<gene>
    <name evidence="2" type="ORF">KHA99_04165</name>
</gene>
<proteinExistence type="predicted"/>
<evidence type="ECO:0000256" key="1">
    <source>
        <dbReference type="ARBA" id="ARBA00022801"/>
    </source>
</evidence>
<dbReference type="InterPro" id="IPR008928">
    <property type="entry name" value="6-hairpin_glycosidase_sf"/>
</dbReference>
<dbReference type="Proteomes" id="UP000679749">
    <property type="component" value="Unassembled WGS sequence"/>
</dbReference>